<evidence type="ECO:0000256" key="3">
    <source>
        <dbReference type="ARBA" id="ARBA00022723"/>
    </source>
</evidence>
<feature type="domain" description="TFIIS central" evidence="14">
    <location>
        <begin position="181"/>
        <end position="298"/>
    </location>
</feature>
<dbReference type="EMBL" id="WAAF01020811">
    <property type="protein sequence ID" value="NXX51598.1"/>
    <property type="molecule type" value="Genomic_DNA"/>
</dbReference>
<evidence type="ECO:0000256" key="7">
    <source>
        <dbReference type="ARBA" id="ARBA00025408"/>
    </source>
</evidence>
<dbReference type="AlphaFoldDB" id="A0A852JFZ7"/>
<keyword evidence="16" id="KW-1185">Reference proteome</keyword>
<feature type="non-terminal residue" evidence="15">
    <location>
        <position position="343"/>
    </location>
</feature>
<feature type="domain" description="TFIIS N-terminal" evidence="13">
    <location>
        <begin position="5"/>
        <end position="82"/>
    </location>
</feature>
<dbReference type="GO" id="GO:0008270">
    <property type="term" value="F:zinc ion binding"/>
    <property type="evidence" value="ECO:0007669"/>
    <property type="project" value="UniProtKB-UniRule"/>
</dbReference>
<dbReference type="SUPFAM" id="SSF57783">
    <property type="entry name" value="Zinc beta-ribbon"/>
    <property type="match status" value="1"/>
</dbReference>
<dbReference type="InterPro" id="IPR035100">
    <property type="entry name" value="TF_IIS-typ"/>
</dbReference>
<dbReference type="InterPro" id="IPR003617">
    <property type="entry name" value="TFIIS/CRSP70_N_sub"/>
</dbReference>
<comment type="caution">
    <text evidence="15">The sequence shown here is derived from an EMBL/GenBank/DDBJ whole genome shotgun (WGS) entry which is preliminary data.</text>
</comment>
<evidence type="ECO:0000256" key="8">
    <source>
        <dbReference type="PROSITE-ProRule" id="PRU00472"/>
    </source>
</evidence>
<keyword evidence="10" id="KW-0238">DNA-binding</keyword>
<dbReference type="Pfam" id="PF07500">
    <property type="entry name" value="TFIIS_M"/>
    <property type="match status" value="1"/>
</dbReference>
<reference evidence="15" key="1">
    <citation type="submission" date="2020-02" db="EMBL/GenBank/DDBJ databases">
        <title>Bird 10,000 Genomes (B10K) Project - Family phase.</title>
        <authorList>
            <person name="Zhang G."/>
        </authorList>
    </citation>
    <scope>NUCLEOTIDE SEQUENCE</scope>
    <source>
        <strain evidence="15">B10K-DU-002-37</strain>
        <tissue evidence="15">Muscle</tissue>
    </source>
</reference>
<feature type="compositionally biased region" description="Low complexity" evidence="11">
    <location>
        <begin position="130"/>
        <end position="140"/>
    </location>
</feature>
<dbReference type="CDD" id="cd00183">
    <property type="entry name" value="TFIIS_I"/>
    <property type="match status" value="1"/>
</dbReference>
<evidence type="ECO:0000313" key="16">
    <source>
        <dbReference type="Proteomes" id="UP000627253"/>
    </source>
</evidence>
<feature type="compositionally biased region" description="Pro residues" evidence="11">
    <location>
        <begin position="90"/>
        <end position="100"/>
    </location>
</feature>
<feature type="non-terminal residue" evidence="15">
    <location>
        <position position="1"/>
    </location>
</feature>
<dbReference type="Gene3D" id="2.20.25.10">
    <property type="match status" value="1"/>
</dbReference>
<dbReference type="Gene3D" id="1.20.930.10">
    <property type="entry name" value="Conserved domain common to transcription factors TFIIS, elongin A, CRSP70"/>
    <property type="match status" value="1"/>
</dbReference>
<dbReference type="SMART" id="SM00440">
    <property type="entry name" value="ZnF_C2C2"/>
    <property type="match status" value="1"/>
</dbReference>
<dbReference type="Proteomes" id="UP000627253">
    <property type="component" value="Unassembled WGS sequence"/>
</dbReference>
<keyword evidence="10" id="KW-0804">Transcription</keyword>
<comment type="similarity">
    <text evidence="2 10">Belongs to the TFS-II family.</text>
</comment>
<organism evidence="15 16">
    <name type="scientific">Tricholaema leucomelas</name>
    <name type="common">pied barbet</name>
    <dbReference type="NCBI Taxonomy" id="240729"/>
    <lineage>
        <taxon>Eukaryota</taxon>
        <taxon>Metazoa</taxon>
        <taxon>Chordata</taxon>
        <taxon>Craniata</taxon>
        <taxon>Vertebrata</taxon>
        <taxon>Euteleostomi</taxon>
        <taxon>Archelosauria</taxon>
        <taxon>Archosauria</taxon>
        <taxon>Dinosauria</taxon>
        <taxon>Saurischia</taxon>
        <taxon>Theropoda</taxon>
        <taxon>Coelurosauria</taxon>
        <taxon>Aves</taxon>
        <taxon>Neognathae</taxon>
        <taxon>Neoaves</taxon>
        <taxon>Telluraves</taxon>
        <taxon>Coraciimorphae</taxon>
        <taxon>Piciformes</taxon>
        <taxon>Lybiidae</taxon>
        <taxon>Tricholaema lacrymosa</taxon>
    </lineage>
</organism>
<gene>
    <name evidence="15" type="primary">Tcea3</name>
    <name evidence="15" type="ORF">TRILEU_R10420</name>
</gene>
<dbReference type="PROSITE" id="PS00466">
    <property type="entry name" value="ZF_TFIIS_1"/>
    <property type="match status" value="1"/>
</dbReference>
<dbReference type="PROSITE" id="PS51321">
    <property type="entry name" value="TFIIS_CENTRAL"/>
    <property type="match status" value="1"/>
</dbReference>
<evidence type="ECO:0000256" key="11">
    <source>
        <dbReference type="SAM" id="MobiDB-lite"/>
    </source>
</evidence>
<evidence type="ECO:0000256" key="9">
    <source>
        <dbReference type="PROSITE-ProRule" id="PRU00649"/>
    </source>
</evidence>
<dbReference type="InterPro" id="IPR006289">
    <property type="entry name" value="TFSII"/>
</dbReference>
<name>A0A852JFZ7_9PICI</name>
<proteinExistence type="inferred from homology"/>
<dbReference type="PANTHER" id="PTHR11477:SF4">
    <property type="entry name" value="TRANSCRIPTION ELONGATION FACTOR A PROTEIN 3"/>
    <property type="match status" value="1"/>
</dbReference>
<evidence type="ECO:0000256" key="2">
    <source>
        <dbReference type="ARBA" id="ARBA00009647"/>
    </source>
</evidence>
<evidence type="ECO:0000256" key="6">
    <source>
        <dbReference type="ARBA" id="ARBA00023242"/>
    </source>
</evidence>
<evidence type="ECO:0000259" key="12">
    <source>
        <dbReference type="PROSITE" id="PS51133"/>
    </source>
</evidence>
<dbReference type="GO" id="GO:0006368">
    <property type="term" value="P:transcription elongation by RNA polymerase II"/>
    <property type="evidence" value="ECO:0007669"/>
    <property type="project" value="InterPro"/>
</dbReference>
<dbReference type="GO" id="GO:0005634">
    <property type="term" value="C:nucleus"/>
    <property type="evidence" value="ECO:0007669"/>
    <property type="project" value="UniProtKB-SubCell"/>
</dbReference>
<dbReference type="GO" id="GO:0003677">
    <property type="term" value="F:DNA binding"/>
    <property type="evidence" value="ECO:0007669"/>
    <property type="project" value="UniProtKB-KW"/>
</dbReference>
<keyword evidence="5 10" id="KW-0862">Zinc</keyword>
<protein>
    <recommendedName>
        <fullName evidence="10">Transcription elongation factor</fullName>
    </recommendedName>
</protein>
<dbReference type="SUPFAM" id="SSF46942">
    <property type="entry name" value="Elongation factor TFIIS domain 2"/>
    <property type="match status" value="1"/>
</dbReference>
<evidence type="ECO:0000256" key="10">
    <source>
        <dbReference type="RuleBase" id="RU368078"/>
    </source>
</evidence>
<dbReference type="Gene3D" id="1.10.472.30">
    <property type="entry name" value="Transcription elongation factor S-II, central domain"/>
    <property type="match status" value="1"/>
</dbReference>
<dbReference type="PANTHER" id="PTHR11477">
    <property type="entry name" value="TRANSCRIPTION FACTOR S-II ZINC FINGER DOMAIN-CONTAINING PROTEIN"/>
    <property type="match status" value="1"/>
</dbReference>
<keyword evidence="10" id="KW-0805">Transcription regulation</keyword>
<dbReference type="InterPro" id="IPR017923">
    <property type="entry name" value="TFIIS_N"/>
</dbReference>
<evidence type="ECO:0000256" key="5">
    <source>
        <dbReference type="ARBA" id="ARBA00022833"/>
    </source>
</evidence>
<dbReference type="FunFam" id="2.20.25.10:FF:000001">
    <property type="entry name" value="Probable Transcription elongation factor S-II"/>
    <property type="match status" value="1"/>
</dbReference>
<dbReference type="InterPro" id="IPR035441">
    <property type="entry name" value="TFIIS/LEDGF_dom_sf"/>
</dbReference>
<evidence type="ECO:0000259" key="13">
    <source>
        <dbReference type="PROSITE" id="PS51319"/>
    </source>
</evidence>
<dbReference type="PROSITE" id="PS51133">
    <property type="entry name" value="ZF_TFIIS_2"/>
    <property type="match status" value="1"/>
</dbReference>
<dbReference type="InterPro" id="IPR036575">
    <property type="entry name" value="TFIIS_cen_dom_sf"/>
</dbReference>
<evidence type="ECO:0000313" key="15">
    <source>
        <dbReference type="EMBL" id="NXX51598.1"/>
    </source>
</evidence>
<keyword evidence="4 8" id="KW-0863">Zinc-finger</keyword>
<dbReference type="CDD" id="cd13749">
    <property type="entry name" value="Zn-ribbon_TFIIS"/>
    <property type="match status" value="1"/>
</dbReference>
<comment type="function">
    <text evidence="7">Necessary for efficient RNA polymerase II transcription elongation past template-encoded arresting sites. The arresting sites in DNA have the property of trapping a certain fraction of elongating RNA polymerases that pass through, resulting in locked ternary complexes. Cleavage of the nascent transcript by S-II allows the resumption of elongation from the new 3'-terminus.</text>
</comment>
<dbReference type="NCBIfam" id="TIGR01385">
    <property type="entry name" value="TFSII"/>
    <property type="match status" value="1"/>
</dbReference>
<feature type="region of interest" description="Disordered" evidence="11">
    <location>
        <begin position="84"/>
        <end position="104"/>
    </location>
</feature>
<dbReference type="SMART" id="SM00509">
    <property type="entry name" value="TFS2N"/>
    <property type="match status" value="1"/>
</dbReference>
<dbReference type="InterPro" id="IPR003618">
    <property type="entry name" value="TFIIS_cen_dom"/>
</dbReference>
<keyword evidence="3 10" id="KW-0479">Metal-binding</keyword>
<feature type="compositionally biased region" description="Basic and acidic residues" evidence="11">
    <location>
        <begin position="144"/>
        <end position="153"/>
    </location>
</feature>
<dbReference type="OrthoDB" id="44867at2759"/>
<dbReference type="PROSITE" id="PS51319">
    <property type="entry name" value="TFIIS_N"/>
    <property type="match status" value="1"/>
</dbReference>
<dbReference type="PIRSF" id="PIRSF006704">
    <property type="entry name" value="TF_IIS"/>
    <property type="match status" value="1"/>
</dbReference>
<accession>A0A852JFZ7</accession>
<comment type="subcellular location">
    <subcellularLocation>
        <location evidence="1 9 10">Nucleus</location>
    </subcellularLocation>
</comment>
<keyword evidence="6 9" id="KW-0539">Nucleus</keyword>
<evidence type="ECO:0000259" key="14">
    <source>
        <dbReference type="PROSITE" id="PS51321"/>
    </source>
</evidence>
<evidence type="ECO:0000256" key="1">
    <source>
        <dbReference type="ARBA" id="ARBA00004123"/>
    </source>
</evidence>
<dbReference type="SUPFAM" id="SSF47676">
    <property type="entry name" value="Conserved domain common to transcription factors TFIIS, elongin A, CRSP70"/>
    <property type="match status" value="1"/>
</dbReference>
<sequence length="343" mass="37682">MGPAEELVRIAKKLDKLVARRSTEGALDLLKSLTGYTMTIQLLQATRIGVAVNSMRKHCEDEEVVASAKILIRNWKRLLGEQHWGDLGSPPGPSPPSPPWHPKHLVVSKGLEEGLAVAWPPWTKADSADSRSSSTSAASSPQKRPSEDSKAKPEAPQTPTSPTFSPGPCLLAPCYLTGDSVRDKCIEMLAAALRVDEDYKEFGVNCEKMASEIEDHILCGAGGSTDMKYRNRVRSRLSNLKDPKNPSLRRKVLSGAISPSLIARMSAEEMASEELKRLRSAMTQEAIREHQMAKTGGTVTDLFQCGKCKKKNCTYNQVQTRSADEPMTTFVLCNECGNRWKVC</sequence>
<dbReference type="Pfam" id="PF08711">
    <property type="entry name" value="Med26"/>
    <property type="match status" value="1"/>
</dbReference>
<evidence type="ECO:0000256" key="4">
    <source>
        <dbReference type="ARBA" id="ARBA00022771"/>
    </source>
</evidence>
<feature type="region of interest" description="Disordered" evidence="11">
    <location>
        <begin position="123"/>
        <end position="164"/>
    </location>
</feature>
<dbReference type="InterPro" id="IPR001222">
    <property type="entry name" value="Znf_TFIIS"/>
</dbReference>
<dbReference type="Pfam" id="PF01096">
    <property type="entry name" value="Zn_ribbon_TFIIS"/>
    <property type="match status" value="1"/>
</dbReference>
<feature type="domain" description="TFIIS-type" evidence="12">
    <location>
        <begin position="301"/>
        <end position="341"/>
    </location>
</feature>
<dbReference type="SMART" id="SM00510">
    <property type="entry name" value="TFS2M"/>
    <property type="match status" value="1"/>
</dbReference>